<dbReference type="InterPro" id="IPR004046">
    <property type="entry name" value="GST_C"/>
</dbReference>
<dbReference type="SFLD" id="SFLDG00363">
    <property type="entry name" value="AMPS_(cytGST):_Alpha-__Mu-__Pi"/>
    <property type="match status" value="1"/>
</dbReference>
<dbReference type="InterPro" id="IPR036249">
    <property type="entry name" value="Thioredoxin-like_sf"/>
</dbReference>
<dbReference type="InterPro" id="IPR040079">
    <property type="entry name" value="Glutathione_S-Trfase"/>
</dbReference>
<evidence type="ECO:0000256" key="3">
    <source>
        <dbReference type="ARBA" id="ARBA00038317"/>
    </source>
</evidence>
<comment type="catalytic activity">
    <reaction evidence="4">
        <text>RX + glutathione = an S-substituted glutathione + a halide anion + H(+)</text>
        <dbReference type="Rhea" id="RHEA:16437"/>
        <dbReference type="ChEBI" id="CHEBI:15378"/>
        <dbReference type="ChEBI" id="CHEBI:16042"/>
        <dbReference type="ChEBI" id="CHEBI:17792"/>
        <dbReference type="ChEBI" id="CHEBI:57925"/>
        <dbReference type="ChEBI" id="CHEBI:90779"/>
        <dbReference type="EC" id="2.5.1.18"/>
    </reaction>
</comment>
<evidence type="ECO:0000313" key="9">
    <source>
        <dbReference type="WBParaSite" id="MBELARI_LOCUS21503"/>
    </source>
</evidence>
<evidence type="ECO:0000256" key="4">
    <source>
        <dbReference type="ARBA" id="ARBA00047960"/>
    </source>
</evidence>
<dbReference type="Pfam" id="PF14497">
    <property type="entry name" value="GST_C_3"/>
    <property type="match status" value="1"/>
</dbReference>
<dbReference type="GO" id="GO:0006749">
    <property type="term" value="P:glutathione metabolic process"/>
    <property type="evidence" value="ECO:0007669"/>
    <property type="project" value="TreeGrafter"/>
</dbReference>
<dbReference type="PROSITE" id="PS50405">
    <property type="entry name" value="GST_CTER"/>
    <property type="match status" value="1"/>
</dbReference>
<sequence>MVHYILHYFDCYGRAEPVRMMFMLSDVEYTDQRFAFKDWPLIKNAHPFIFGQSPVLEVDGKLLAQSNAINRYVANKYGFAGKDDWEKAIVDSLADLHHDYFTKVRPFYGVACKYWDGNFDELLKTNFLPERDIFMGIMSRFIEENETKSGWLVGDSLTFADLLLFNHVLIFKNWVPDLVDQFPKIRQHRDKLKNHPKMADYLSKRPHSIQ</sequence>
<dbReference type="InterPro" id="IPR036282">
    <property type="entry name" value="Glutathione-S-Trfase_C_sf"/>
</dbReference>
<dbReference type="Gene3D" id="1.20.1050.10">
    <property type="match status" value="1"/>
</dbReference>
<dbReference type="Proteomes" id="UP000887575">
    <property type="component" value="Unassembled WGS sequence"/>
</dbReference>
<evidence type="ECO:0000256" key="1">
    <source>
        <dbReference type="ARBA" id="ARBA00012452"/>
    </source>
</evidence>
<keyword evidence="8" id="KW-1185">Reference proteome</keyword>
<dbReference type="GO" id="GO:0004364">
    <property type="term" value="F:glutathione transferase activity"/>
    <property type="evidence" value="ECO:0007669"/>
    <property type="project" value="UniProtKB-EC"/>
</dbReference>
<dbReference type="Pfam" id="PF02798">
    <property type="entry name" value="GST_N"/>
    <property type="match status" value="1"/>
</dbReference>
<dbReference type="PROSITE" id="PS50404">
    <property type="entry name" value="GST_NTER"/>
    <property type="match status" value="1"/>
</dbReference>
<dbReference type="InterPro" id="IPR004045">
    <property type="entry name" value="Glutathione_S-Trfase_N"/>
</dbReference>
<name>A0AAF3F4N1_9BILA</name>
<organism evidence="8 9">
    <name type="scientific">Mesorhabditis belari</name>
    <dbReference type="NCBI Taxonomy" id="2138241"/>
    <lineage>
        <taxon>Eukaryota</taxon>
        <taxon>Metazoa</taxon>
        <taxon>Ecdysozoa</taxon>
        <taxon>Nematoda</taxon>
        <taxon>Chromadorea</taxon>
        <taxon>Rhabditida</taxon>
        <taxon>Rhabditina</taxon>
        <taxon>Rhabditomorpha</taxon>
        <taxon>Rhabditoidea</taxon>
        <taxon>Rhabditidae</taxon>
        <taxon>Mesorhabditinae</taxon>
        <taxon>Mesorhabditis</taxon>
    </lineage>
</organism>
<dbReference type="InterPro" id="IPR050213">
    <property type="entry name" value="GST_superfamily"/>
</dbReference>
<dbReference type="AlphaFoldDB" id="A0AAF3F4N1"/>
<dbReference type="SUPFAM" id="SSF52833">
    <property type="entry name" value="Thioredoxin-like"/>
    <property type="match status" value="1"/>
</dbReference>
<dbReference type="SUPFAM" id="SSF47616">
    <property type="entry name" value="GST C-terminal domain-like"/>
    <property type="match status" value="1"/>
</dbReference>
<dbReference type="FunFam" id="3.40.30.10:FF:000258">
    <property type="entry name" value="Glutathione S-transferase"/>
    <property type="match status" value="1"/>
</dbReference>
<dbReference type="InterPro" id="IPR010987">
    <property type="entry name" value="Glutathione-S-Trfase_C-like"/>
</dbReference>
<keyword evidence="2" id="KW-0808">Transferase</keyword>
<protein>
    <recommendedName>
        <fullName evidence="1">glutathione transferase</fullName>
        <ecNumber evidence="1">2.5.1.18</ecNumber>
    </recommendedName>
    <alternativeName>
        <fullName evidence="5">GST class-sigma</fullName>
    </alternativeName>
</protein>
<dbReference type="FunFam" id="1.20.1050.10:FF:000031">
    <property type="entry name" value="Glutathione S-Transferase"/>
    <property type="match status" value="1"/>
</dbReference>
<comment type="similarity">
    <text evidence="3">Belongs to the GST superfamily. Sigma family.</text>
</comment>
<accession>A0AAF3F4N1</accession>
<reference evidence="9" key="1">
    <citation type="submission" date="2024-02" db="UniProtKB">
        <authorList>
            <consortium name="WormBaseParasite"/>
        </authorList>
    </citation>
    <scope>IDENTIFICATION</scope>
</reference>
<evidence type="ECO:0000259" key="7">
    <source>
        <dbReference type="PROSITE" id="PS50405"/>
    </source>
</evidence>
<dbReference type="PANTHER" id="PTHR11571:SF256">
    <property type="entry name" value="GST C-TERMINAL DOMAIN-CONTAINING PROTEIN-RELATED"/>
    <property type="match status" value="1"/>
</dbReference>
<proteinExistence type="inferred from homology"/>
<evidence type="ECO:0000313" key="8">
    <source>
        <dbReference type="Proteomes" id="UP000887575"/>
    </source>
</evidence>
<dbReference type="WBParaSite" id="MBELARI_LOCUS21503">
    <property type="protein sequence ID" value="MBELARI_LOCUS21503"/>
    <property type="gene ID" value="MBELARI_LOCUS21503"/>
</dbReference>
<feature type="domain" description="GST N-terminal" evidence="6">
    <location>
        <begin position="2"/>
        <end position="81"/>
    </location>
</feature>
<evidence type="ECO:0000256" key="5">
    <source>
        <dbReference type="ARBA" id="ARBA00078118"/>
    </source>
</evidence>
<evidence type="ECO:0000256" key="2">
    <source>
        <dbReference type="ARBA" id="ARBA00022679"/>
    </source>
</evidence>
<dbReference type="PANTHER" id="PTHR11571">
    <property type="entry name" value="GLUTATHIONE S-TRANSFERASE"/>
    <property type="match status" value="1"/>
</dbReference>
<dbReference type="CDD" id="cd03192">
    <property type="entry name" value="GST_C_Sigma_like"/>
    <property type="match status" value="1"/>
</dbReference>
<dbReference type="GO" id="GO:0005737">
    <property type="term" value="C:cytoplasm"/>
    <property type="evidence" value="ECO:0007669"/>
    <property type="project" value="UniProtKB-ARBA"/>
</dbReference>
<dbReference type="EC" id="2.5.1.18" evidence="1"/>
<evidence type="ECO:0000259" key="6">
    <source>
        <dbReference type="PROSITE" id="PS50404"/>
    </source>
</evidence>
<feature type="domain" description="GST C-terminal" evidence="7">
    <location>
        <begin position="83"/>
        <end position="210"/>
    </location>
</feature>
<dbReference type="SFLD" id="SFLDG01205">
    <property type="entry name" value="AMPS.1"/>
    <property type="match status" value="1"/>
</dbReference>
<dbReference type="SFLD" id="SFLDS00019">
    <property type="entry name" value="Glutathione_Transferase_(cytos"/>
    <property type="match status" value="1"/>
</dbReference>
<dbReference type="Gene3D" id="3.40.30.10">
    <property type="entry name" value="Glutaredoxin"/>
    <property type="match status" value="1"/>
</dbReference>
<dbReference type="CDD" id="cd03039">
    <property type="entry name" value="GST_N_Sigma_like"/>
    <property type="match status" value="1"/>
</dbReference>